<name>A0A0K8PA11_9CHLR</name>
<dbReference type="Pfam" id="PF13180">
    <property type="entry name" value="PDZ_2"/>
    <property type="match status" value="1"/>
</dbReference>
<accession>A0A0K8PA11</accession>
<dbReference type="PANTHER" id="PTHR22939">
    <property type="entry name" value="SERINE PROTEASE FAMILY S1C HTRA-RELATED"/>
    <property type="match status" value="1"/>
</dbReference>
<dbReference type="Pfam" id="PF13365">
    <property type="entry name" value="Trypsin_2"/>
    <property type="match status" value="1"/>
</dbReference>
<dbReference type="SUPFAM" id="SSF50156">
    <property type="entry name" value="PDZ domain-like"/>
    <property type="match status" value="1"/>
</dbReference>
<dbReference type="EMBL" id="DF968180">
    <property type="protein sequence ID" value="GAP39503.1"/>
    <property type="molecule type" value="Genomic_DNA"/>
</dbReference>
<dbReference type="InterPro" id="IPR036034">
    <property type="entry name" value="PDZ_sf"/>
</dbReference>
<protein>
    <submittedName>
        <fullName evidence="6">Periplasmic serine protease, S1-C subfamily, contain C-terminal PDZ domain</fullName>
    </submittedName>
</protein>
<keyword evidence="3" id="KW-0378">Hydrolase</keyword>
<organism evidence="6">
    <name type="scientific">Flexilinea flocculi</name>
    <dbReference type="NCBI Taxonomy" id="1678840"/>
    <lineage>
        <taxon>Bacteria</taxon>
        <taxon>Bacillati</taxon>
        <taxon>Chloroflexota</taxon>
        <taxon>Anaerolineae</taxon>
        <taxon>Anaerolineales</taxon>
        <taxon>Anaerolineaceae</taxon>
        <taxon>Flexilinea</taxon>
    </lineage>
</organism>
<feature type="domain" description="PDZ" evidence="5">
    <location>
        <begin position="304"/>
        <end position="373"/>
    </location>
</feature>
<dbReference type="SUPFAM" id="SSF50494">
    <property type="entry name" value="Trypsin-like serine proteases"/>
    <property type="match status" value="1"/>
</dbReference>
<gene>
    <name evidence="6" type="ORF">ATC1_1233</name>
</gene>
<dbReference type="PRINTS" id="PR00834">
    <property type="entry name" value="PROTEASES2C"/>
</dbReference>
<dbReference type="InterPro" id="IPR001478">
    <property type="entry name" value="PDZ"/>
</dbReference>
<keyword evidence="4" id="KW-0812">Transmembrane</keyword>
<evidence type="ECO:0000259" key="5">
    <source>
        <dbReference type="PROSITE" id="PS50106"/>
    </source>
</evidence>
<dbReference type="SMART" id="SM00228">
    <property type="entry name" value="PDZ"/>
    <property type="match status" value="1"/>
</dbReference>
<reference evidence="6" key="1">
    <citation type="journal article" date="2015" name="Genome Announc.">
        <title>Draft Genome Sequence of Anaerolineae Strain TC1, a Novel Isolate from a Methanogenic Wastewater Treatment System.</title>
        <authorList>
            <person name="Matsuura N."/>
            <person name="Tourlousse D.M."/>
            <person name="Sun L."/>
            <person name="Toyonaga M."/>
            <person name="Kuroda K."/>
            <person name="Ohashi A."/>
            <person name="Cruz R."/>
            <person name="Yamaguchi T."/>
            <person name="Sekiguchi Y."/>
        </authorList>
    </citation>
    <scope>NUCLEOTIDE SEQUENCE [LARGE SCALE GENOMIC DNA]</scope>
    <source>
        <strain evidence="6">TC1</strain>
    </source>
</reference>
<dbReference type="InterPro" id="IPR043504">
    <property type="entry name" value="Peptidase_S1_PA_chymotrypsin"/>
</dbReference>
<dbReference type="PANTHER" id="PTHR22939:SF129">
    <property type="entry name" value="SERINE PROTEASE HTRA2, MITOCHONDRIAL"/>
    <property type="match status" value="1"/>
</dbReference>
<evidence type="ECO:0000256" key="1">
    <source>
        <dbReference type="ARBA" id="ARBA00010541"/>
    </source>
</evidence>
<dbReference type="GO" id="GO:0004252">
    <property type="term" value="F:serine-type endopeptidase activity"/>
    <property type="evidence" value="ECO:0007669"/>
    <property type="project" value="InterPro"/>
</dbReference>
<dbReference type="Gene3D" id="2.40.10.10">
    <property type="entry name" value="Trypsin-like serine proteases"/>
    <property type="match status" value="2"/>
</dbReference>
<evidence type="ECO:0000256" key="4">
    <source>
        <dbReference type="SAM" id="Phobius"/>
    </source>
</evidence>
<dbReference type="InterPro" id="IPR001940">
    <property type="entry name" value="Peptidase_S1C"/>
</dbReference>
<dbReference type="InterPro" id="IPR009003">
    <property type="entry name" value="Peptidase_S1_PA"/>
</dbReference>
<evidence type="ECO:0000313" key="6">
    <source>
        <dbReference type="EMBL" id="GAP39503.1"/>
    </source>
</evidence>
<sequence length="416" mass="44413">MEFYNNPIYLPENQPGKKPQKKSNFWTILLAAIIGGLIGAAALGVFLFSSFSRQNQSAPVSDETIQAIQNDISDLKADLKKVSENPAEVVTSYSNVESEIIDVVDKVGPAVVTITANIQSTAMSWFGYRYNQTSTSMGSGVIISKDGYILTNNHVVSEATELSVELADGTTLPGKLISSDEFADLAVIKVEGTMPGVAKLGNSDRLKSGETVIAIGSPLGNFKNTVTVGVISATGRFLETENGYQMENLIQTDAAINQGNSGGPLVNLSGEVIGINVMIVRGSSSTSTYAEGLGFAIPSTTVKLISEQIIAKGSFSRPYLGIRWADVTPRMAANYRLPVDHGIYIMEVIRGGPADRGGLKENDIITKIGDYAIGEQSSFYNCLFKYGPNETVAIEVNRNGKQQILSVTLGGDESSL</sequence>
<dbReference type="AlphaFoldDB" id="A0A0K8PA11"/>
<dbReference type="Proteomes" id="UP000053370">
    <property type="component" value="Unassembled WGS sequence"/>
</dbReference>
<dbReference type="GO" id="GO:0006508">
    <property type="term" value="P:proteolysis"/>
    <property type="evidence" value="ECO:0007669"/>
    <property type="project" value="UniProtKB-KW"/>
</dbReference>
<comment type="similarity">
    <text evidence="1">Belongs to the peptidase S1C family.</text>
</comment>
<dbReference type="RefSeq" id="WP_062277982.1">
    <property type="nucleotide sequence ID" value="NZ_DF968180.1"/>
</dbReference>
<dbReference type="Gene3D" id="2.30.42.10">
    <property type="match status" value="1"/>
</dbReference>
<dbReference type="STRING" id="1678840.ATC1_1233"/>
<evidence type="ECO:0000313" key="7">
    <source>
        <dbReference type="Proteomes" id="UP000053370"/>
    </source>
</evidence>
<proteinExistence type="inferred from homology"/>
<evidence type="ECO:0000256" key="3">
    <source>
        <dbReference type="ARBA" id="ARBA00022801"/>
    </source>
</evidence>
<keyword evidence="4" id="KW-0472">Membrane</keyword>
<keyword evidence="7" id="KW-1185">Reference proteome</keyword>
<keyword evidence="4" id="KW-1133">Transmembrane helix</keyword>
<feature type="transmembrane region" description="Helical" evidence="4">
    <location>
        <begin position="25"/>
        <end position="48"/>
    </location>
</feature>
<dbReference type="PROSITE" id="PS50106">
    <property type="entry name" value="PDZ"/>
    <property type="match status" value="1"/>
</dbReference>
<dbReference type="OrthoDB" id="9758917at2"/>
<keyword evidence="2 6" id="KW-0645">Protease</keyword>
<evidence type="ECO:0000256" key="2">
    <source>
        <dbReference type="ARBA" id="ARBA00022670"/>
    </source>
</evidence>